<keyword evidence="4" id="KW-1185">Reference proteome</keyword>
<dbReference type="PANTHER" id="PTHR30461">
    <property type="entry name" value="DNA-INVERTASE FROM LAMBDOID PROPHAGE"/>
    <property type="match status" value="1"/>
</dbReference>
<reference evidence="4" key="1">
    <citation type="submission" date="2016-10" db="EMBL/GenBank/DDBJ databases">
        <authorList>
            <person name="Varghese N."/>
            <person name="Submissions S."/>
        </authorList>
    </citation>
    <scope>NUCLEOTIDE SEQUENCE [LARGE SCALE GENOMIC DNA]</scope>
    <source>
        <strain evidence="4">CGMCC 1.11014</strain>
    </source>
</reference>
<evidence type="ECO:0000313" key="3">
    <source>
        <dbReference type="EMBL" id="SFV17966.1"/>
    </source>
</evidence>
<gene>
    <name evidence="3" type="ORF">SAMN05216552_10832</name>
</gene>
<dbReference type="AlphaFoldDB" id="A0A1I7M7Q7"/>
<dbReference type="PROSITE" id="PS51737">
    <property type="entry name" value="RECOMBINASE_DNA_BIND"/>
    <property type="match status" value="1"/>
</dbReference>
<dbReference type="EMBL" id="FPBO01000083">
    <property type="protein sequence ID" value="SFV17966.1"/>
    <property type="molecule type" value="Genomic_DNA"/>
</dbReference>
<dbReference type="InterPro" id="IPR050639">
    <property type="entry name" value="SSR_resolvase"/>
</dbReference>
<evidence type="ECO:0000259" key="2">
    <source>
        <dbReference type="PROSITE" id="PS51737"/>
    </source>
</evidence>
<dbReference type="Gene3D" id="3.40.50.1390">
    <property type="entry name" value="Resolvase, N-terminal catalytic domain"/>
    <property type="match status" value="1"/>
</dbReference>
<dbReference type="Pfam" id="PF07508">
    <property type="entry name" value="Recombinase"/>
    <property type="match status" value="1"/>
</dbReference>
<evidence type="ECO:0000259" key="1">
    <source>
        <dbReference type="PROSITE" id="PS51736"/>
    </source>
</evidence>
<dbReference type="InterPro" id="IPR011109">
    <property type="entry name" value="DNA_bind_recombinase_dom"/>
</dbReference>
<dbReference type="CDD" id="cd00338">
    <property type="entry name" value="Ser_Recombinase"/>
    <property type="match status" value="1"/>
</dbReference>
<dbReference type="FunFam" id="3.40.50.1390:FF:000008">
    <property type="entry name" value="DNA recombinase"/>
    <property type="match status" value="1"/>
</dbReference>
<dbReference type="SUPFAM" id="SSF53041">
    <property type="entry name" value="Resolvase-like"/>
    <property type="match status" value="1"/>
</dbReference>
<dbReference type="SMART" id="SM00857">
    <property type="entry name" value="Resolvase"/>
    <property type="match status" value="1"/>
</dbReference>
<dbReference type="GO" id="GO:0000150">
    <property type="term" value="F:DNA strand exchange activity"/>
    <property type="evidence" value="ECO:0007669"/>
    <property type="project" value="InterPro"/>
</dbReference>
<dbReference type="PANTHER" id="PTHR30461:SF23">
    <property type="entry name" value="DNA RECOMBINASE-RELATED"/>
    <property type="match status" value="1"/>
</dbReference>
<dbReference type="InterPro" id="IPR006119">
    <property type="entry name" value="Resolv_N"/>
</dbReference>
<sequence>MTRTEPPLPGAATVPAAAYARMSRDVQQYSVQHQLDCIQAYAAAGGLAVVRTFVDEGRSGLSLENRPGLRALLAEATGAACAFSVIVVYDVSRWGRFQDTDESAFYEHLCRRAGVSVVYCAEQFVNDGSPMVALMKSVKRIMAAEYSRELGVKVHLAQCRFSRMGYKQGGLPGFGLRRLAVAADGQIGAQLRAGQRKPGTTDRVTLVHGTADEVALVRRIFRLYTEEGWNDTRIAAQLRAEGRINHLGKSWDPNSVRRILINGRYCGEIVYNQTTRRLRGPVTRNPERLWIRCDGALAPMVTRAAFETARRIRAGRASGPEREDVLELLRALHRRHGAISAALCVAAGLPGRETMRRLFGGYVAAYAAAGLPPQHTEAGALGVRTMRTLVEAMLARVTEKAERAGATVHRTRVWNVLLLNQSLTVKVSIASCRCYPGAWHRWRVPLTAGSAADFVLCALMDTANAEVSRYLLLASGEARGASVYLSERTVGRYARHCFASLDEVFGLASGGA</sequence>
<dbReference type="InterPro" id="IPR038109">
    <property type="entry name" value="DNA_bind_recomb_sf"/>
</dbReference>
<organism evidence="3 4">
    <name type="scientific">Pseudoduganella namucuonensis</name>
    <dbReference type="NCBI Taxonomy" id="1035707"/>
    <lineage>
        <taxon>Bacteria</taxon>
        <taxon>Pseudomonadati</taxon>
        <taxon>Pseudomonadota</taxon>
        <taxon>Betaproteobacteria</taxon>
        <taxon>Burkholderiales</taxon>
        <taxon>Oxalobacteraceae</taxon>
        <taxon>Telluria group</taxon>
        <taxon>Pseudoduganella</taxon>
    </lineage>
</organism>
<accession>A0A1I7M7Q7</accession>
<feature type="domain" description="Recombinase" evidence="2">
    <location>
        <begin position="198"/>
        <end position="319"/>
    </location>
</feature>
<dbReference type="GO" id="GO:0003677">
    <property type="term" value="F:DNA binding"/>
    <property type="evidence" value="ECO:0007669"/>
    <property type="project" value="InterPro"/>
</dbReference>
<dbReference type="PROSITE" id="PS51736">
    <property type="entry name" value="RECOMBINASES_3"/>
    <property type="match status" value="1"/>
</dbReference>
<dbReference type="Proteomes" id="UP000199391">
    <property type="component" value="Unassembled WGS sequence"/>
</dbReference>
<dbReference type="InterPro" id="IPR036162">
    <property type="entry name" value="Resolvase-like_N_sf"/>
</dbReference>
<dbReference type="Gene3D" id="3.90.1750.20">
    <property type="entry name" value="Putative Large Serine Recombinase, Chain B, Domain 2"/>
    <property type="match status" value="1"/>
</dbReference>
<feature type="domain" description="Resolvase/invertase-type recombinase catalytic" evidence="1">
    <location>
        <begin position="15"/>
        <end position="170"/>
    </location>
</feature>
<dbReference type="RefSeq" id="WP_177307839.1">
    <property type="nucleotide sequence ID" value="NZ_FPBO01000083.1"/>
</dbReference>
<protein>
    <submittedName>
        <fullName evidence="3">Site-specific DNA recombinase</fullName>
    </submittedName>
</protein>
<name>A0A1I7M7Q7_9BURK</name>
<proteinExistence type="predicted"/>
<dbReference type="STRING" id="1035707.SAMN05216552_10832"/>
<evidence type="ECO:0000313" key="4">
    <source>
        <dbReference type="Proteomes" id="UP000199391"/>
    </source>
</evidence>
<dbReference type="Pfam" id="PF00239">
    <property type="entry name" value="Resolvase"/>
    <property type="match status" value="1"/>
</dbReference>